<keyword evidence="2" id="KW-0732">Signal</keyword>
<feature type="chain" id="PRO_5045003903" description="Fibroblast growth factor" evidence="2">
    <location>
        <begin position="17"/>
        <end position="209"/>
    </location>
</feature>
<proteinExistence type="inferred from homology"/>
<evidence type="ECO:0000313" key="3">
    <source>
        <dbReference type="EMBL" id="MED6233342.1"/>
    </source>
</evidence>
<sequence>MLLLVFIVCIAGELFTLRVFCMPMMDQGPHISHGWGQVVRLLHLYAAKPGLHLLITEDGQIHGSADQTLYSLLEIRPVGPGHVVIRGVATTRFLCIESNGRLYTSQTYTKTDCTFREQILADGYNIYTSDGHGAILSLGNTQQRLHGLDRGLPALARFLPRENTLQQSVPTGLEVPDQLIPEQAEETVDTVASFGKLSQIIHSPSFHKR</sequence>
<evidence type="ECO:0000313" key="4">
    <source>
        <dbReference type="Proteomes" id="UP001345963"/>
    </source>
</evidence>
<organism evidence="3 4">
    <name type="scientific">Ataeniobius toweri</name>
    <dbReference type="NCBI Taxonomy" id="208326"/>
    <lineage>
        <taxon>Eukaryota</taxon>
        <taxon>Metazoa</taxon>
        <taxon>Chordata</taxon>
        <taxon>Craniata</taxon>
        <taxon>Vertebrata</taxon>
        <taxon>Euteleostomi</taxon>
        <taxon>Actinopterygii</taxon>
        <taxon>Neopterygii</taxon>
        <taxon>Teleostei</taxon>
        <taxon>Neoteleostei</taxon>
        <taxon>Acanthomorphata</taxon>
        <taxon>Ovalentaria</taxon>
        <taxon>Atherinomorphae</taxon>
        <taxon>Cyprinodontiformes</taxon>
        <taxon>Goodeidae</taxon>
        <taxon>Ataeniobius</taxon>
    </lineage>
</organism>
<dbReference type="Gene3D" id="2.80.10.50">
    <property type="match status" value="1"/>
</dbReference>
<reference evidence="3 4" key="1">
    <citation type="submission" date="2021-07" db="EMBL/GenBank/DDBJ databases">
        <authorList>
            <person name="Palmer J.M."/>
        </authorList>
    </citation>
    <scope>NUCLEOTIDE SEQUENCE [LARGE SCALE GENOMIC DNA]</scope>
    <source>
        <strain evidence="3 4">AT_MEX2019</strain>
        <tissue evidence="3">Muscle</tissue>
    </source>
</reference>
<comment type="similarity">
    <text evidence="1 2">Belongs to the heparin-binding growth factors family.</text>
</comment>
<dbReference type="Pfam" id="PF00167">
    <property type="entry name" value="FGF"/>
    <property type="match status" value="1"/>
</dbReference>
<dbReference type="PRINTS" id="PR00263">
    <property type="entry name" value="HBGFFGF"/>
</dbReference>
<feature type="signal peptide" evidence="2">
    <location>
        <begin position="1"/>
        <end position="16"/>
    </location>
</feature>
<evidence type="ECO:0000256" key="2">
    <source>
        <dbReference type="RuleBase" id="RU049442"/>
    </source>
</evidence>
<protein>
    <recommendedName>
        <fullName evidence="2">Fibroblast growth factor</fullName>
        <shortName evidence="2">FGF</shortName>
    </recommendedName>
</protein>
<accession>A0ABU7A5H2</accession>
<dbReference type="InterPro" id="IPR002209">
    <property type="entry name" value="Fibroblast_GF_fam"/>
</dbReference>
<dbReference type="PROSITE" id="PS00247">
    <property type="entry name" value="HBGF_FGF"/>
    <property type="match status" value="1"/>
</dbReference>
<keyword evidence="4" id="KW-1185">Reference proteome</keyword>
<dbReference type="Proteomes" id="UP001345963">
    <property type="component" value="Unassembled WGS sequence"/>
</dbReference>
<dbReference type="SUPFAM" id="SSF50353">
    <property type="entry name" value="Cytokine"/>
    <property type="match status" value="1"/>
</dbReference>
<dbReference type="InterPro" id="IPR008996">
    <property type="entry name" value="IL1/FGF"/>
</dbReference>
<dbReference type="PANTHER" id="PTHR11486">
    <property type="entry name" value="FIBROBLAST GROWTH FACTOR"/>
    <property type="match status" value="1"/>
</dbReference>
<dbReference type="EMBL" id="JAHUTI010002318">
    <property type="protein sequence ID" value="MED6233342.1"/>
    <property type="molecule type" value="Genomic_DNA"/>
</dbReference>
<gene>
    <name evidence="3" type="ORF">ATANTOWER_010452</name>
</gene>
<name>A0ABU7A5H2_9TELE</name>
<dbReference type="PRINTS" id="PR00262">
    <property type="entry name" value="IL1HBGF"/>
</dbReference>
<dbReference type="SMART" id="SM00442">
    <property type="entry name" value="FGF"/>
    <property type="match status" value="1"/>
</dbReference>
<evidence type="ECO:0000256" key="1">
    <source>
        <dbReference type="ARBA" id="ARBA00007936"/>
    </source>
</evidence>
<comment type="caution">
    <text evidence="3">The sequence shown here is derived from an EMBL/GenBank/DDBJ whole genome shotgun (WGS) entry which is preliminary data.</text>
</comment>